<sequence length="461" mass="51243">MKIQTRPSTPSLIFIVPLLVLGNACSSIQSSQATDSDRPPNFIIILADDLGYGDLGVYGSTLIQTPNLDRMAAEGVRLTSFYSSANVCTAARGGLLTGRYPIRLDLVHDVARPSNDVGLASDEITLAEVLKSQGYHTGLVGKWHLGDKPEQSPILQGFDEFFGLLHSNDMLPLALYRGRESIEEPVDQRTLTQGYTAESVRFIEANREKPFFLYLSHTFPHVPLHVSDRFSGSSHAGLYGDVVEELDWSVGEILHTLHRLGLQEHTMVVFLSDNGPWWEGSSGNLRDRKSTAWEGGLRVPFIAWWPGVLPAGTTSDEPAMNIDLFPTFVSAAGGQVPSDRKIDGQDIFLMLRDGAGSPHEVLYLFDGDRLAAVRSGRWKLVIESKYGNALVRLNHKNSYYGKGLLFDMEKDPSENYSFTREYPDIVKRLNEFLQRGEEGLSPTIPKRMWSVPGRCQNLCVE</sequence>
<dbReference type="Pfam" id="PF00884">
    <property type="entry name" value="Sulfatase"/>
    <property type="match status" value="1"/>
</dbReference>
<keyword evidence="5" id="KW-0732">Signal</keyword>
<keyword evidence="8" id="KW-1185">Reference proteome</keyword>
<feature type="domain" description="Sulfatase N-terminal" evidence="6">
    <location>
        <begin position="40"/>
        <end position="333"/>
    </location>
</feature>
<protein>
    <submittedName>
        <fullName evidence="7">Sulfatase</fullName>
    </submittedName>
</protein>
<dbReference type="PROSITE" id="PS00149">
    <property type="entry name" value="SULFATASE_2"/>
    <property type="match status" value="1"/>
</dbReference>
<dbReference type="InterPro" id="IPR024607">
    <property type="entry name" value="Sulfatase_CS"/>
</dbReference>
<dbReference type="InterPro" id="IPR017850">
    <property type="entry name" value="Alkaline_phosphatase_core_sf"/>
</dbReference>
<dbReference type="InterPro" id="IPR050738">
    <property type="entry name" value="Sulfatase"/>
</dbReference>
<gene>
    <name evidence="7" type="ORF">PPG34_08565</name>
</gene>
<dbReference type="InterPro" id="IPR000917">
    <property type="entry name" value="Sulfatase_N"/>
</dbReference>
<feature type="chain" id="PRO_5046746576" evidence="5">
    <location>
        <begin position="34"/>
        <end position="461"/>
    </location>
</feature>
<keyword evidence="4" id="KW-0106">Calcium</keyword>
<dbReference type="Gene3D" id="3.30.1120.10">
    <property type="match status" value="1"/>
</dbReference>
<evidence type="ECO:0000313" key="8">
    <source>
        <dbReference type="Proteomes" id="UP001250932"/>
    </source>
</evidence>
<keyword evidence="2" id="KW-0479">Metal-binding</keyword>
<name>A0ABU3K7S6_9BACT</name>
<evidence type="ECO:0000256" key="4">
    <source>
        <dbReference type="ARBA" id="ARBA00022837"/>
    </source>
</evidence>
<comment type="similarity">
    <text evidence="1">Belongs to the sulfatase family.</text>
</comment>
<dbReference type="PANTHER" id="PTHR42693">
    <property type="entry name" value="ARYLSULFATASE FAMILY MEMBER"/>
    <property type="match status" value="1"/>
</dbReference>
<dbReference type="RefSeq" id="WP_313832806.1">
    <property type="nucleotide sequence ID" value="NZ_JAQOUE010000001.1"/>
</dbReference>
<evidence type="ECO:0000256" key="3">
    <source>
        <dbReference type="ARBA" id="ARBA00022801"/>
    </source>
</evidence>
<dbReference type="EMBL" id="JAQOUE010000001">
    <property type="protein sequence ID" value="MDT7042403.1"/>
    <property type="molecule type" value="Genomic_DNA"/>
</dbReference>
<proteinExistence type="inferred from homology"/>
<dbReference type="Pfam" id="PF14707">
    <property type="entry name" value="Sulfatase_C"/>
    <property type="match status" value="1"/>
</dbReference>
<feature type="signal peptide" evidence="5">
    <location>
        <begin position="1"/>
        <end position="33"/>
    </location>
</feature>
<dbReference type="SUPFAM" id="SSF53649">
    <property type="entry name" value="Alkaline phosphatase-like"/>
    <property type="match status" value="1"/>
</dbReference>
<keyword evidence="3" id="KW-0378">Hydrolase</keyword>
<evidence type="ECO:0000256" key="2">
    <source>
        <dbReference type="ARBA" id="ARBA00022723"/>
    </source>
</evidence>
<evidence type="ECO:0000256" key="1">
    <source>
        <dbReference type="ARBA" id="ARBA00008779"/>
    </source>
</evidence>
<evidence type="ECO:0000256" key="5">
    <source>
        <dbReference type="SAM" id="SignalP"/>
    </source>
</evidence>
<dbReference type="PANTHER" id="PTHR42693:SF53">
    <property type="entry name" value="ENDO-4-O-SULFATASE"/>
    <property type="match status" value="1"/>
</dbReference>
<dbReference type="Proteomes" id="UP001250932">
    <property type="component" value="Unassembled WGS sequence"/>
</dbReference>
<reference evidence="7 8" key="1">
    <citation type="journal article" date="2023" name="ISME J.">
        <title>Cultivation and genomic characterization of novel and ubiquitous marine nitrite-oxidizing bacteria from the Nitrospirales.</title>
        <authorList>
            <person name="Mueller A.J."/>
            <person name="Daebeler A."/>
            <person name="Herbold C.W."/>
            <person name="Kirkegaard R.H."/>
            <person name="Daims H."/>
        </authorList>
    </citation>
    <scope>NUCLEOTIDE SEQUENCE [LARGE SCALE GENOMIC DNA]</scope>
    <source>
        <strain evidence="7 8">EB</strain>
    </source>
</reference>
<organism evidence="7 8">
    <name type="scientific">Candidatus Nitronereus thalassa</name>
    <dbReference type="NCBI Taxonomy" id="3020898"/>
    <lineage>
        <taxon>Bacteria</taxon>
        <taxon>Pseudomonadati</taxon>
        <taxon>Nitrospirota</taxon>
        <taxon>Nitrospiria</taxon>
        <taxon>Nitrospirales</taxon>
        <taxon>Nitrospiraceae</taxon>
        <taxon>Candidatus Nitronereus</taxon>
    </lineage>
</organism>
<comment type="caution">
    <text evidence="7">The sequence shown here is derived from an EMBL/GenBank/DDBJ whole genome shotgun (WGS) entry which is preliminary data.</text>
</comment>
<accession>A0ABU3K7S6</accession>
<dbReference type="CDD" id="cd16026">
    <property type="entry name" value="GALNS_like"/>
    <property type="match status" value="1"/>
</dbReference>
<dbReference type="Gene3D" id="3.40.720.10">
    <property type="entry name" value="Alkaline Phosphatase, subunit A"/>
    <property type="match status" value="1"/>
</dbReference>
<evidence type="ECO:0000259" key="6">
    <source>
        <dbReference type="Pfam" id="PF00884"/>
    </source>
</evidence>
<evidence type="ECO:0000313" key="7">
    <source>
        <dbReference type="EMBL" id="MDT7042403.1"/>
    </source>
</evidence>